<evidence type="ECO:0000313" key="1">
    <source>
        <dbReference type="EMBL" id="KAI4864758.1"/>
    </source>
</evidence>
<accession>A0ACB9YZG5</accession>
<name>A0ACB9YZG5_9PEZI</name>
<keyword evidence="2" id="KW-1185">Reference proteome</keyword>
<comment type="caution">
    <text evidence="1">The sequence shown here is derived from an EMBL/GenBank/DDBJ whole genome shotgun (WGS) entry which is preliminary data.</text>
</comment>
<reference evidence="1 2" key="1">
    <citation type="journal article" date="2022" name="New Phytol.">
        <title>Ecological generalism drives hyperdiversity of secondary metabolite gene clusters in xylarialean endophytes.</title>
        <authorList>
            <person name="Franco M.E.E."/>
            <person name="Wisecaver J.H."/>
            <person name="Arnold A.E."/>
            <person name="Ju Y.M."/>
            <person name="Slot J.C."/>
            <person name="Ahrendt S."/>
            <person name="Moore L.P."/>
            <person name="Eastman K.E."/>
            <person name="Scott K."/>
            <person name="Konkel Z."/>
            <person name="Mondo S.J."/>
            <person name="Kuo A."/>
            <person name="Hayes R.D."/>
            <person name="Haridas S."/>
            <person name="Andreopoulos B."/>
            <person name="Riley R."/>
            <person name="LaButti K."/>
            <person name="Pangilinan J."/>
            <person name="Lipzen A."/>
            <person name="Amirebrahimi M."/>
            <person name="Yan J."/>
            <person name="Adam C."/>
            <person name="Keymanesh K."/>
            <person name="Ng V."/>
            <person name="Louie K."/>
            <person name="Northen T."/>
            <person name="Drula E."/>
            <person name="Henrissat B."/>
            <person name="Hsieh H.M."/>
            <person name="Youens-Clark K."/>
            <person name="Lutzoni F."/>
            <person name="Miadlikowska J."/>
            <person name="Eastwood D.C."/>
            <person name="Hamelin R.C."/>
            <person name="Grigoriev I.V."/>
            <person name="U'Ren J.M."/>
        </authorList>
    </citation>
    <scope>NUCLEOTIDE SEQUENCE [LARGE SCALE GENOMIC DNA]</scope>
    <source>
        <strain evidence="1 2">CBS 119005</strain>
    </source>
</reference>
<protein>
    <submittedName>
        <fullName evidence="1">Uncharacterized protein</fullName>
    </submittedName>
</protein>
<dbReference type="Proteomes" id="UP001497700">
    <property type="component" value="Unassembled WGS sequence"/>
</dbReference>
<dbReference type="EMBL" id="MU393481">
    <property type="protein sequence ID" value="KAI4864758.1"/>
    <property type="molecule type" value="Genomic_DNA"/>
</dbReference>
<gene>
    <name evidence="1" type="ORF">F4820DRAFT_324158</name>
</gene>
<proteinExistence type="predicted"/>
<sequence>MDDHLSNKAAQDATAKSAASEELLKRAESLQSELEQFANHLTEIYDGYLPTYMYTSFASELRAEVSCQKAVRSTDPLASHRVQSTNLPFLEPVWEMAKRSRDIVRLRCPLSAGPFQKQILAPGTRIVRSQGESQPSRRLGSFIIDVIADGGSSWYKISSMTNKRLLFDLAKEAVYFGDSDDDDDDEDDAQTIDIPLLKLARSLANTAKGHRIQTKTPVAFLVLPRIREREHPDIDKVLEACRQLGVRLLCSDDLSPAPPLSDSILHAMAPSPKANFSDVLNIDTSLLVALASDFSHTNVTKQPWFSHSHNDHADLENEQSMLSLVYPMLGNHKLVCTREASDAFFHIADTLATDAEKARAHLILCRSGIEKSQEQRVKELKLLSIHEIPLCLQLPISIVDMNENGCQDRFTDPIKKTLKSMLNPGRSVFSYGWASERTTLTCNSVVIKQLEKDLEQLSTLDLPWPSIWAFTTSRPFVGIPKDTRKRVRKHIGDCSVTCTCGVDEIYGRLGNVTIV</sequence>
<organism evidence="1 2">
    <name type="scientific">Hypoxylon rubiginosum</name>
    <dbReference type="NCBI Taxonomy" id="110542"/>
    <lineage>
        <taxon>Eukaryota</taxon>
        <taxon>Fungi</taxon>
        <taxon>Dikarya</taxon>
        <taxon>Ascomycota</taxon>
        <taxon>Pezizomycotina</taxon>
        <taxon>Sordariomycetes</taxon>
        <taxon>Xylariomycetidae</taxon>
        <taxon>Xylariales</taxon>
        <taxon>Hypoxylaceae</taxon>
        <taxon>Hypoxylon</taxon>
    </lineage>
</organism>
<evidence type="ECO:0000313" key="2">
    <source>
        <dbReference type="Proteomes" id="UP001497700"/>
    </source>
</evidence>